<evidence type="ECO:0000313" key="5">
    <source>
        <dbReference type="EMBL" id="OGE99926.1"/>
    </source>
</evidence>
<keyword evidence="2" id="KW-0813">Transport</keyword>
<evidence type="ECO:0000256" key="1">
    <source>
        <dbReference type="ARBA" id="ARBA00008520"/>
    </source>
</evidence>
<evidence type="ECO:0000256" key="4">
    <source>
        <dbReference type="SAM" id="SignalP"/>
    </source>
</evidence>
<name>A0A1F5QCQ6_9BACT</name>
<dbReference type="PROSITE" id="PS51257">
    <property type="entry name" value="PROKAR_LIPOPROTEIN"/>
    <property type="match status" value="1"/>
</dbReference>
<keyword evidence="3 4" id="KW-0732">Signal</keyword>
<accession>A0A1F5QCQ6</accession>
<evidence type="ECO:0000256" key="2">
    <source>
        <dbReference type="ARBA" id="ARBA00022448"/>
    </source>
</evidence>
<dbReference type="GO" id="GO:1901982">
    <property type="term" value="F:maltose binding"/>
    <property type="evidence" value="ECO:0007669"/>
    <property type="project" value="TreeGrafter"/>
</dbReference>
<organism evidence="5 6">
    <name type="scientific">Candidatus Doudnabacteria bacterium RIFCSPLOWO2_02_FULL_48_13</name>
    <dbReference type="NCBI Taxonomy" id="1817845"/>
    <lineage>
        <taxon>Bacteria</taxon>
        <taxon>Candidatus Doudnaibacteriota</taxon>
    </lineage>
</organism>
<comment type="caution">
    <text evidence="5">The sequence shown here is derived from an EMBL/GenBank/DDBJ whole genome shotgun (WGS) entry which is preliminary data.</text>
</comment>
<dbReference type="SUPFAM" id="SSF53850">
    <property type="entry name" value="Periplasmic binding protein-like II"/>
    <property type="match status" value="1"/>
</dbReference>
<evidence type="ECO:0000256" key="3">
    <source>
        <dbReference type="ARBA" id="ARBA00022729"/>
    </source>
</evidence>
<dbReference type="Proteomes" id="UP000177235">
    <property type="component" value="Unassembled WGS sequence"/>
</dbReference>
<feature type="signal peptide" evidence="4">
    <location>
        <begin position="1"/>
        <end position="21"/>
    </location>
</feature>
<dbReference type="PANTHER" id="PTHR30061">
    <property type="entry name" value="MALTOSE-BINDING PERIPLASMIC PROTEIN"/>
    <property type="match status" value="1"/>
</dbReference>
<evidence type="ECO:0000313" key="6">
    <source>
        <dbReference type="Proteomes" id="UP000177235"/>
    </source>
</evidence>
<comment type="similarity">
    <text evidence="1">Belongs to the bacterial solute-binding protein 1 family.</text>
</comment>
<dbReference type="GO" id="GO:0055052">
    <property type="term" value="C:ATP-binding cassette (ABC) transporter complex, substrate-binding subunit-containing"/>
    <property type="evidence" value="ECO:0007669"/>
    <property type="project" value="TreeGrafter"/>
</dbReference>
<sequence length="430" mass="48071">MRKIKIKIILTILAVVFTAQACGLGPKDTGPKVELVWWKVFDDDRQVRSLIEAFEKANPNVSVRFVQKNIETFEDELIDALAAGQGPDIFSVHNDWLPKHRDKMTPAPATILGLRELRQDFIEVLETDLVSGDQIYALPLSVDVLALYYNKDLLRSAGIALPPSSWQELVNIVPRLTRLDSLGNFQRSGVALGTADNINRAADILSLMMLQNGTPIFGKDRRGAEFDKDVRDANGDVYSPGVRALEFYTQFAQPSKTIYTWNARNNNSIDAFASGQAAMIFSYSYLAETLREKAPFLNYGVARVPQLNGANLRVNFANYWAEGVSKQSKNPQIAWQFLKFITSREILPAYYEGVKQVSPRLDIIEDQIADPEIGVFAENALTAKSFYKPDNDAVENIFLQMINDVVLRHISADDAIGAGVQKVNLLLRNL</sequence>
<dbReference type="AlphaFoldDB" id="A0A1F5QCQ6"/>
<dbReference type="Gene3D" id="3.40.190.10">
    <property type="entry name" value="Periplasmic binding protein-like II"/>
    <property type="match status" value="1"/>
</dbReference>
<dbReference type="Pfam" id="PF01547">
    <property type="entry name" value="SBP_bac_1"/>
    <property type="match status" value="1"/>
</dbReference>
<dbReference type="GO" id="GO:0015768">
    <property type="term" value="P:maltose transport"/>
    <property type="evidence" value="ECO:0007669"/>
    <property type="project" value="TreeGrafter"/>
</dbReference>
<protein>
    <recommendedName>
        <fullName evidence="7">ABC transporter substrate-binding protein</fullName>
    </recommendedName>
</protein>
<dbReference type="EMBL" id="MFFF01000008">
    <property type="protein sequence ID" value="OGE99926.1"/>
    <property type="molecule type" value="Genomic_DNA"/>
</dbReference>
<proteinExistence type="inferred from homology"/>
<dbReference type="GO" id="GO:0042956">
    <property type="term" value="P:maltodextrin transmembrane transport"/>
    <property type="evidence" value="ECO:0007669"/>
    <property type="project" value="TreeGrafter"/>
</dbReference>
<reference evidence="5 6" key="1">
    <citation type="journal article" date="2016" name="Nat. Commun.">
        <title>Thousands of microbial genomes shed light on interconnected biogeochemical processes in an aquifer system.</title>
        <authorList>
            <person name="Anantharaman K."/>
            <person name="Brown C.T."/>
            <person name="Hug L.A."/>
            <person name="Sharon I."/>
            <person name="Castelle C.J."/>
            <person name="Probst A.J."/>
            <person name="Thomas B.C."/>
            <person name="Singh A."/>
            <person name="Wilkins M.J."/>
            <person name="Karaoz U."/>
            <person name="Brodie E.L."/>
            <person name="Williams K.H."/>
            <person name="Hubbard S.S."/>
            <person name="Banfield J.F."/>
        </authorList>
    </citation>
    <scope>NUCLEOTIDE SEQUENCE [LARGE SCALE GENOMIC DNA]</scope>
</reference>
<dbReference type="PANTHER" id="PTHR30061:SF50">
    <property type="entry name" value="MALTOSE_MALTODEXTRIN-BINDING PERIPLASMIC PROTEIN"/>
    <property type="match status" value="1"/>
</dbReference>
<feature type="chain" id="PRO_5009520498" description="ABC transporter substrate-binding protein" evidence="4">
    <location>
        <begin position="22"/>
        <end position="430"/>
    </location>
</feature>
<gene>
    <name evidence="5" type="ORF">A3J05_04885</name>
</gene>
<dbReference type="InterPro" id="IPR006059">
    <property type="entry name" value="SBP"/>
</dbReference>
<evidence type="ECO:0008006" key="7">
    <source>
        <dbReference type="Google" id="ProtNLM"/>
    </source>
</evidence>